<comment type="caution">
    <text evidence="3">The sequence shown here is derived from an EMBL/GenBank/DDBJ whole genome shotgun (WGS) entry which is preliminary data.</text>
</comment>
<gene>
    <name evidence="3" type="ORF">VOP03_12050</name>
</gene>
<accession>A0ABU6ISI5</accession>
<sequence length="317" mass="36598">MKAFILFILISLQAASLLAQDTNYSEWYLQREDVEIYVKEIGAEKDTVIVIHGGFGANHDYMMDAIKGLESRFHFVLYDQRGSLLSPTDKENLSFQKNVDDLYELTKALELKKVKLFCHSMGTLVGMEFTKQHPDLVTNLVLAGALIPKSDSIQSVFSERHKSQVNFLLNRREVEELAQPYKEKGLDSLKSVQDIGKSRLSHKDLTEHWRLRFAAVNIFDLKKYNLVKGGRAYYKKDASVMTQTVNWDYDYRKVMNDKAKTTVVNGAYDFFDFDGKTFKTLLKQYPKVQLNIIPEAGHNAWIDKPKLFERYLLEGLE</sequence>
<dbReference type="GO" id="GO:0016787">
    <property type="term" value="F:hydrolase activity"/>
    <property type="evidence" value="ECO:0007669"/>
    <property type="project" value="UniProtKB-KW"/>
</dbReference>
<dbReference type="RefSeq" id="WP_326279061.1">
    <property type="nucleotide sequence ID" value="NZ_JAYKYV010000010.1"/>
</dbReference>
<dbReference type="Gene3D" id="3.40.50.1820">
    <property type="entry name" value="alpha/beta hydrolase"/>
    <property type="match status" value="1"/>
</dbReference>
<feature type="chain" id="PRO_5045293364" evidence="1">
    <location>
        <begin position="20"/>
        <end position="317"/>
    </location>
</feature>
<keyword evidence="3" id="KW-0378">Hydrolase</keyword>
<dbReference type="Pfam" id="PF00561">
    <property type="entry name" value="Abhydrolase_1"/>
    <property type="match status" value="1"/>
</dbReference>
<keyword evidence="4" id="KW-1185">Reference proteome</keyword>
<name>A0ABU6ISI5_9FLAO</name>
<evidence type="ECO:0000313" key="4">
    <source>
        <dbReference type="Proteomes" id="UP001355298"/>
    </source>
</evidence>
<evidence type="ECO:0000256" key="1">
    <source>
        <dbReference type="SAM" id="SignalP"/>
    </source>
</evidence>
<organism evidence="3 4">
    <name type="scientific">Flagellimonas halotolerans</name>
    <dbReference type="NCBI Taxonomy" id="3112164"/>
    <lineage>
        <taxon>Bacteria</taxon>
        <taxon>Pseudomonadati</taxon>
        <taxon>Bacteroidota</taxon>
        <taxon>Flavobacteriia</taxon>
        <taxon>Flavobacteriales</taxon>
        <taxon>Flavobacteriaceae</taxon>
        <taxon>Flagellimonas</taxon>
    </lineage>
</organism>
<evidence type="ECO:0000313" key="3">
    <source>
        <dbReference type="EMBL" id="MEC4266080.1"/>
    </source>
</evidence>
<dbReference type="PANTHER" id="PTHR43798:SF33">
    <property type="entry name" value="HYDROLASE, PUTATIVE (AFU_ORTHOLOGUE AFUA_2G14860)-RELATED"/>
    <property type="match status" value="1"/>
</dbReference>
<reference evidence="3 4" key="1">
    <citation type="submission" date="2024-01" db="EMBL/GenBank/DDBJ databases">
        <title>The strains designed SYSU M86414 and SYSU M84420 isolated from the marine sediment in San Sha City (Hainan Province, China).</title>
        <authorList>
            <person name="Guo D."/>
        </authorList>
    </citation>
    <scope>NUCLEOTIDE SEQUENCE [LARGE SCALE GENOMIC DNA]</scope>
    <source>
        <strain evidence="3 4">SYSU M84420</strain>
    </source>
</reference>
<dbReference type="InterPro" id="IPR050266">
    <property type="entry name" value="AB_hydrolase_sf"/>
</dbReference>
<feature type="domain" description="AB hydrolase-1" evidence="2">
    <location>
        <begin position="47"/>
        <end position="305"/>
    </location>
</feature>
<proteinExistence type="predicted"/>
<dbReference type="PANTHER" id="PTHR43798">
    <property type="entry name" value="MONOACYLGLYCEROL LIPASE"/>
    <property type="match status" value="1"/>
</dbReference>
<evidence type="ECO:0000259" key="2">
    <source>
        <dbReference type="Pfam" id="PF00561"/>
    </source>
</evidence>
<dbReference type="EMBL" id="JAYMGW010000010">
    <property type="protein sequence ID" value="MEC4266080.1"/>
    <property type="molecule type" value="Genomic_DNA"/>
</dbReference>
<dbReference type="Proteomes" id="UP001355298">
    <property type="component" value="Unassembled WGS sequence"/>
</dbReference>
<keyword evidence="1" id="KW-0732">Signal</keyword>
<dbReference type="InterPro" id="IPR029058">
    <property type="entry name" value="AB_hydrolase_fold"/>
</dbReference>
<dbReference type="InterPro" id="IPR000073">
    <property type="entry name" value="AB_hydrolase_1"/>
</dbReference>
<dbReference type="SUPFAM" id="SSF53474">
    <property type="entry name" value="alpha/beta-Hydrolases"/>
    <property type="match status" value="1"/>
</dbReference>
<feature type="signal peptide" evidence="1">
    <location>
        <begin position="1"/>
        <end position="19"/>
    </location>
</feature>
<protein>
    <submittedName>
        <fullName evidence="3">Alpha/beta hydrolase</fullName>
    </submittedName>
</protein>